<dbReference type="InterPro" id="IPR038109">
    <property type="entry name" value="DNA_bind_recomb_sf"/>
</dbReference>
<dbReference type="SMART" id="SM00857">
    <property type="entry name" value="Resolvase"/>
    <property type="match status" value="1"/>
</dbReference>
<accession>A0ABW0HJW8</accession>
<dbReference type="Gene3D" id="3.40.50.1390">
    <property type="entry name" value="Resolvase, N-terminal catalytic domain"/>
    <property type="match status" value="1"/>
</dbReference>
<dbReference type="InterPro" id="IPR025827">
    <property type="entry name" value="Zn_ribbon_recom_dom"/>
</dbReference>
<dbReference type="PROSITE" id="PS51737">
    <property type="entry name" value="RECOMBINASE_DNA_BIND"/>
    <property type="match status" value="1"/>
</dbReference>
<dbReference type="EMBL" id="JBHSMI010000003">
    <property type="protein sequence ID" value="MFC5401499.1"/>
    <property type="molecule type" value="Genomic_DNA"/>
</dbReference>
<gene>
    <name evidence="3" type="ORF">ACFPOF_02030</name>
</gene>
<reference evidence="4" key="1">
    <citation type="journal article" date="2019" name="Int. J. Syst. Evol. Microbiol.">
        <title>The Global Catalogue of Microorganisms (GCM) 10K type strain sequencing project: providing services to taxonomists for standard genome sequencing and annotation.</title>
        <authorList>
            <consortium name="The Broad Institute Genomics Platform"/>
            <consortium name="The Broad Institute Genome Sequencing Center for Infectious Disease"/>
            <person name="Wu L."/>
            <person name="Ma J."/>
        </authorList>
    </citation>
    <scope>NUCLEOTIDE SEQUENCE [LARGE SCALE GENOMIC DNA]</scope>
    <source>
        <strain evidence="4">CGMCC 1.18575</strain>
    </source>
</reference>
<keyword evidence="1" id="KW-0175">Coiled coil</keyword>
<dbReference type="Pfam" id="PF07508">
    <property type="entry name" value="Recombinase"/>
    <property type="match status" value="1"/>
</dbReference>
<evidence type="ECO:0000313" key="3">
    <source>
        <dbReference type="EMBL" id="MFC5401499.1"/>
    </source>
</evidence>
<evidence type="ECO:0000313" key="4">
    <source>
        <dbReference type="Proteomes" id="UP001596113"/>
    </source>
</evidence>
<comment type="caution">
    <text evidence="3">The sequence shown here is derived from an EMBL/GenBank/DDBJ whole genome shotgun (WGS) entry which is preliminary data.</text>
</comment>
<feature type="domain" description="Recombinase" evidence="2">
    <location>
        <begin position="175"/>
        <end position="300"/>
    </location>
</feature>
<dbReference type="PANTHER" id="PTHR30461:SF23">
    <property type="entry name" value="DNA RECOMBINASE-RELATED"/>
    <property type="match status" value="1"/>
</dbReference>
<dbReference type="InterPro" id="IPR011109">
    <property type="entry name" value="DNA_bind_recombinase_dom"/>
</dbReference>
<evidence type="ECO:0000259" key="2">
    <source>
        <dbReference type="PROSITE" id="PS51737"/>
    </source>
</evidence>
<dbReference type="InterPro" id="IPR006119">
    <property type="entry name" value="Resolv_N"/>
</dbReference>
<dbReference type="CDD" id="cd00338">
    <property type="entry name" value="Ser_Recombinase"/>
    <property type="match status" value="1"/>
</dbReference>
<dbReference type="RefSeq" id="WP_378129313.1">
    <property type="nucleotide sequence ID" value="NZ_JBHSMI010000003.1"/>
</dbReference>
<feature type="coiled-coil region" evidence="1">
    <location>
        <begin position="424"/>
        <end position="451"/>
    </location>
</feature>
<dbReference type="Proteomes" id="UP001596113">
    <property type="component" value="Unassembled WGS sequence"/>
</dbReference>
<dbReference type="InterPro" id="IPR036162">
    <property type="entry name" value="Resolvase-like_N_sf"/>
</dbReference>
<protein>
    <submittedName>
        <fullName evidence="3">Recombinase family protein</fullName>
    </submittedName>
</protein>
<dbReference type="InterPro" id="IPR050639">
    <property type="entry name" value="SSR_resolvase"/>
</dbReference>
<dbReference type="SUPFAM" id="SSF53041">
    <property type="entry name" value="Resolvase-like"/>
    <property type="match status" value="1"/>
</dbReference>
<dbReference type="Pfam" id="PF00239">
    <property type="entry name" value="Resolvase"/>
    <property type="match status" value="1"/>
</dbReference>
<name>A0ABW0HJW8_9BACL</name>
<organism evidence="3 4">
    <name type="scientific">Cohnella soli</name>
    <dbReference type="NCBI Taxonomy" id="425005"/>
    <lineage>
        <taxon>Bacteria</taxon>
        <taxon>Bacillati</taxon>
        <taxon>Bacillota</taxon>
        <taxon>Bacilli</taxon>
        <taxon>Bacillales</taxon>
        <taxon>Paenibacillaceae</taxon>
        <taxon>Cohnella</taxon>
    </lineage>
</organism>
<dbReference type="Gene3D" id="3.90.1750.20">
    <property type="entry name" value="Putative Large Serine Recombinase, Chain B, Domain 2"/>
    <property type="match status" value="1"/>
</dbReference>
<dbReference type="PANTHER" id="PTHR30461">
    <property type="entry name" value="DNA-INVERTASE FROM LAMBDOID PROPHAGE"/>
    <property type="match status" value="1"/>
</dbReference>
<sequence>MVCTFYGRVSTDSDSQSSAMENQEDWWIDYFDKNRLKMNVECGAYYSRDGKLLPRRGYYIDEGISGYKSKKYRKAFLKMIEDAKLKKFDMIYTRSISRFGRNVKDILDTISDLRKYNVGVYFEDVKINTLDQNDNFKLLIFAGLAEEESRLKSMSVQKGKYIAAEKKGIWSGREPFGYNIIEGKLILNRYEAIFVKRIFDLYLDRGWGLSKIAKYMNKKNVSRKRGAKKWDQSIISKILSNCIYNGEVWLHRTRKKDPQLDIIEPIPIDEQIRYEDHNLKIIDSYIFDRVQKLKQERFEMFGDFKYKEIEVEDEITGSKGKRKVRIGINKTGERYSGAHIFSNLLRCGNCDSPLRFKKQKSSSGKIHRYWFCSNNDKTGMCKYRNLQREEEILEWVKEEIIKFRTNDHKHKGLLREYLRLQLDTSDIDKKLSEYQEKLKELKIEADMNMSAWTKGYIQENEFAERASRVNLQKTDIEDNLYKLHHVDDEKKKIICQYEDFRTSLSEIDLDNLDNQTVRRIIDKIVFCTNDEDEGDIATLRSRGIYLPEERKIFWKFMGVSASQIASDYIGKHFYIGEDEYLDPDTLMPLDLK</sequence>
<keyword evidence="4" id="KW-1185">Reference proteome</keyword>
<dbReference type="Pfam" id="PF13408">
    <property type="entry name" value="Zn_ribbon_recom"/>
    <property type="match status" value="1"/>
</dbReference>
<evidence type="ECO:0000256" key="1">
    <source>
        <dbReference type="SAM" id="Coils"/>
    </source>
</evidence>
<proteinExistence type="predicted"/>